<proteinExistence type="predicted"/>
<reference evidence="2 3" key="1">
    <citation type="submission" date="2021-01" db="EMBL/GenBank/DDBJ databases">
        <title>Whole genome shotgun sequence of Plantactinospora endophytica NBRC 110450.</title>
        <authorList>
            <person name="Komaki H."/>
            <person name="Tamura T."/>
        </authorList>
    </citation>
    <scope>NUCLEOTIDE SEQUENCE [LARGE SCALE GENOMIC DNA]</scope>
    <source>
        <strain evidence="2 3">NBRC 110450</strain>
    </source>
</reference>
<comment type="caution">
    <text evidence="2">The sequence shown here is derived from an EMBL/GenBank/DDBJ whole genome shotgun (WGS) entry which is preliminary data.</text>
</comment>
<dbReference type="EMBL" id="BONW01000002">
    <property type="protein sequence ID" value="GIG86073.1"/>
    <property type="molecule type" value="Genomic_DNA"/>
</dbReference>
<evidence type="ECO:0000313" key="3">
    <source>
        <dbReference type="Proteomes" id="UP000646749"/>
    </source>
</evidence>
<feature type="transmembrane region" description="Helical" evidence="1">
    <location>
        <begin position="120"/>
        <end position="139"/>
    </location>
</feature>
<evidence type="ECO:0000256" key="1">
    <source>
        <dbReference type="SAM" id="Phobius"/>
    </source>
</evidence>
<sequence>MPDAGPTAVLPLRPLTVGELIDSAVLLLRDHARVLVPVALVLAVLEQLLLHPLRLVAEVTPPAYLPRIDELPAYWFLLAVGAACEGVIIALLGNLTARAGGTVLLDPGTRVRRLLRPRDARLPATVLVALLAGAVMFVASLVMPLWVVGFALLGSVAPAIVLDRLGPFRALWRSGTLALRTGARAAAVRVLGYLVWWVLRIGLAVGAVTGLGSAGLLAPEWRVPVALAIWALVNSVAYPALACIDAVVYLETRIRTEGLDIVVSRARQTGQPIRTPTAGRP</sequence>
<organism evidence="2 3">
    <name type="scientific">Plantactinospora endophytica</name>
    <dbReference type="NCBI Taxonomy" id="673535"/>
    <lineage>
        <taxon>Bacteria</taxon>
        <taxon>Bacillati</taxon>
        <taxon>Actinomycetota</taxon>
        <taxon>Actinomycetes</taxon>
        <taxon>Micromonosporales</taxon>
        <taxon>Micromonosporaceae</taxon>
        <taxon>Plantactinospora</taxon>
    </lineage>
</organism>
<dbReference type="Proteomes" id="UP000646749">
    <property type="component" value="Unassembled WGS sequence"/>
</dbReference>
<protein>
    <recommendedName>
        <fullName evidence="4">Glycerophosphoryl diester phosphodiesterase membrane domain-containing protein</fullName>
    </recommendedName>
</protein>
<keyword evidence="1" id="KW-1133">Transmembrane helix</keyword>
<feature type="transmembrane region" description="Helical" evidence="1">
    <location>
        <begin position="145"/>
        <end position="165"/>
    </location>
</feature>
<keyword evidence="3" id="KW-1185">Reference proteome</keyword>
<keyword evidence="1" id="KW-0812">Transmembrane</keyword>
<keyword evidence="1" id="KW-0472">Membrane</keyword>
<feature type="transmembrane region" description="Helical" evidence="1">
    <location>
        <begin position="73"/>
        <end position="92"/>
    </location>
</feature>
<feature type="transmembrane region" description="Helical" evidence="1">
    <location>
        <begin position="186"/>
        <end position="207"/>
    </location>
</feature>
<evidence type="ECO:0000313" key="2">
    <source>
        <dbReference type="EMBL" id="GIG86073.1"/>
    </source>
</evidence>
<name>A0ABQ4DUE9_9ACTN</name>
<dbReference type="RefSeq" id="WP_203864679.1">
    <property type="nucleotide sequence ID" value="NZ_BONW01000002.1"/>
</dbReference>
<gene>
    <name evidence="2" type="ORF">Pen02_10090</name>
</gene>
<feature type="transmembrane region" description="Helical" evidence="1">
    <location>
        <begin position="227"/>
        <end position="250"/>
    </location>
</feature>
<accession>A0ABQ4DUE9</accession>
<evidence type="ECO:0008006" key="4">
    <source>
        <dbReference type="Google" id="ProtNLM"/>
    </source>
</evidence>